<dbReference type="Gene3D" id="1.20.5.170">
    <property type="match status" value="1"/>
</dbReference>
<organism evidence="9">
    <name type="scientific">Schistocephalus solidus</name>
    <name type="common">Tapeworm</name>
    <dbReference type="NCBI Taxonomy" id="70667"/>
    <lineage>
        <taxon>Eukaryota</taxon>
        <taxon>Metazoa</taxon>
        <taxon>Spiralia</taxon>
        <taxon>Lophotrochozoa</taxon>
        <taxon>Platyhelminthes</taxon>
        <taxon>Cestoda</taxon>
        <taxon>Eucestoda</taxon>
        <taxon>Diphyllobothriidea</taxon>
        <taxon>Diphyllobothriidae</taxon>
        <taxon>Schistocephalus</taxon>
    </lineage>
</organism>
<dbReference type="InterPro" id="IPR046347">
    <property type="entry name" value="bZIP_sf"/>
</dbReference>
<keyword evidence="1" id="KW-0832">Ubl conjugation</keyword>
<evidence type="ECO:0000259" key="8">
    <source>
        <dbReference type="PROSITE" id="PS50217"/>
    </source>
</evidence>
<dbReference type="GO" id="GO:0000977">
    <property type="term" value="F:RNA polymerase II transcription regulatory region sequence-specific DNA binding"/>
    <property type="evidence" value="ECO:0007669"/>
    <property type="project" value="TreeGrafter"/>
</dbReference>
<evidence type="ECO:0000256" key="7">
    <source>
        <dbReference type="SAM" id="Coils"/>
    </source>
</evidence>
<keyword evidence="5" id="KW-0539">Nucleus</keyword>
<protein>
    <recommendedName>
        <fullName evidence="6">X-box-binding protein 1</fullName>
    </recommendedName>
</protein>
<evidence type="ECO:0000256" key="6">
    <source>
        <dbReference type="ARBA" id="ARBA00040165"/>
    </source>
</evidence>
<keyword evidence="4" id="KW-0804">Transcription</keyword>
<dbReference type="Pfam" id="PF00170">
    <property type="entry name" value="bZIP_1"/>
    <property type="match status" value="1"/>
</dbReference>
<dbReference type="SUPFAM" id="SSF57959">
    <property type="entry name" value="Leucine zipper domain"/>
    <property type="match status" value="1"/>
</dbReference>
<dbReference type="SMART" id="SM00338">
    <property type="entry name" value="BRLZ"/>
    <property type="match status" value="1"/>
</dbReference>
<keyword evidence="7" id="KW-0175">Coiled coil</keyword>
<keyword evidence="2" id="KW-0805">Transcription regulation</keyword>
<keyword evidence="3" id="KW-0238">DNA-binding</keyword>
<reference evidence="9" key="1">
    <citation type="submission" date="2016-01" db="EMBL/GenBank/DDBJ databases">
        <title>Reference transcriptome for the parasite Schistocephalus solidus: insights into the molecular evolution of parasitism.</title>
        <authorList>
            <person name="Hebert F.O."/>
            <person name="Grambauer S."/>
            <person name="Barber I."/>
            <person name="Landry C.R."/>
            <person name="Aubin-Horth N."/>
        </authorList>
    </citation>
    <scope>NUCLEOTIDE SEQUENCE</scope>
</reference>
<accession>A0A0X3PMS2</accession>
<evidence type="ECO:0000256" key="5">
    <source>
        <dbReference type="ARBA" id="ARBA00023242"/>
    </source>
</evidence>
<dbReference type="InterPro" id="IPR004827">
    <property type="entry name" value="bZIP"/>
</dbReference>
<sequence>MIPIQGVCLPVCQSNFSLPQQPTLAFVTASGDVYNSYTRRAITSERKRAKLDFLTEEEKAIRRKILNREAAQKARDRKKDSIKMMEQCIAQLRTENRLLRRTNVALREKCRDHEQKFISLRTELDVLTQSLKNGNRKEIEPSESAVLIPQQQGVALCLLVLLFLPLLCMASHFPLSPQTPRIPTSYSRNFQQLRCHPKLQFRPQKLLRLMPMR</sequence>
<dbReference type="PANTHER" id="PTHR46542:SF1">
    <property type="entry name" value="X-BOX BINDING PROTEIN 1"/>
    <property type="match status" value="1"/>
</dbReference>
<proteinExistence type="predicted"/>
<dbReference type="GO" id="GO:0000981">
    <property type="term" value="F:DNA-binding transcription factor activity, RNA polymerase II-specific"/>
    <property type="evidence" value="ECO:0007669"/>
    <property type="project" value="TreeGrafter"/>
</dbReference>
<dbReference type="EMBL" id="GEEE01010161">
    <property type="protein sequence ID" value="JAP53064.1"/>
    <property type="molecule type" value="Transcribed_RNA"/>
</dbReference>
<dbReference type="GO" id="GO:0005634">
    <property type="term" value="C:nucleus"/>
    <property type="evidence" value="ECO:0007669"/>
    <property type="project" value="TreeGrafter"/>
</dbReference>
<dbReference type="PANTHER" id="PTHR46542">
    <property type="entry name" value="X-BOX BINDING PROTEIN 1"/>
    <property type="match status" value="1"/>
</dbReference>
<gene>
    <name evidence="9" type="primary">XBP1</name>
    <name evidence="9" type="ORF">TR132921</name>
</gene>
<feature type="coiled-coil region" evidence="7">
    <location>
        <begin position="89"/>
        <end position="116"/>
    </location>
</feature>
<dbReference type="PROSITE" id="PS50217">
    <property type="entry name" value="BZIP"/>
    <property type="match status" value="1"/>
</dbReference>
<feature type="domain" description="BZIP" evidence="8">
    <location>
        <begin position="57"/>
        <end position="120"/>
    </location>
</feature>
<evidence type="ECO:0000313" key="9">
    <source>
        <dbReference type="EMBL" id="JAP53064.1"/>
    </source>
</evidence>
<dbReference type="InterPro" id="IPR052470">
    <property type="entry name" value="ER_Stress-Reg_TF"/>
</dbReference>
<name>A0A0X3PMS2_SCHSO</name>
<evidence type="ECO:0000256" key="4">
    <source>
        <dbReference type="ARBA" id="ARBA00023163"/>
    </source>
</evidence>
<dbReference type="CDD" id="cd14691">
    <property type="entry name" value="bZIP_XBP1"/>
    <property type="match status" value="1"/>
</dbReference>
<evidence type="ECO:0000256" key="1">
    <source>
        <dbReference type="ARBA" id="ARBA00022843"/>
    </source>
</evidence>
<evidence type="ECO:0000256" key="2">
    <source>
        <dbReference type="ARBA" id="ARBA00023015"/>
    </source>
</evidence>
<dbReference type="AlphaFoldDB" id="A0A0X3PMS2"/>
<evidence type="ECO:0000256" key="3">
    <source>
        <dbReference type="ARBA" id="ARBA00023125"/>
    </source>
</evidence>